<dbReference type="InterPro" id="IPR001048">
    <property type="entry name" value="Asp/Glu/Uridylate_kinase"/>
</dbReference>
<evidence type="ECO:0000256" key="5">
    <source>
        <dbReference type="ARBA" id="ARBA00022777"/>
    </source>
</evidence>
<dbReference type="Proteomes" id="UP000219050">
    <property type="component" value="Chromosome"/>
</dbReference>
<evidence type="ECO:0000256" key="7">
    <source>
        <dbReference type="ARBA" id="ARBA00047872"/>
    </source>
</evidence>
<dbReference type="Gene3D" id="3.30.2130.10">
    <property type="entry name" value="VC0802-like"/>
    <property type="match status" value="1"/>
</dbReference>
<keyword evidence="4" id="KW-0547">Nucleotide-binding</keyword>
<evidence type="ECO:0000256" key="6">
    <source>
        <dbReference type="ARBA" id="ARBA00022840"/>
    </source>
</evidence>
<keyword evidence="10" id="KW-1185">Reference proteome</keyword>
<evidence type="ECO:0000256" key="1">
    <source>
        <dbReference type="ARBA" id="ARBA00010122"/>
    </source>
</evidence>
<dbReference type="InterPro" id="IPR036393">
    <property type="entry name" value="AceGlu_kinase-like_sf"/>
</dbReference>
<dbReference type="GO" id="GO:0009090">
    <property type="term" value="P:homoserine biosynthetic process"/>
    <property type="evidence" value="ECO:0007669"/>
    <property type="project" value="TreeGrafter"/>
</dbReference>
<dbReference type="Pfam" id="PF00696">
    <property type="entry name" value="AA_kinase"/>
    <property type="match status" value="1"/>
</dbReference>
<evidence type="ECO:0000256" key="2">
    <source>
        <dbReference type="ARBA" id="ARBA00013059"/>
    </source>
</evidence>
<comment type="catalytic activity">
    <reaction evidence="7">
        <text>L-aspartate + ATP = 4-phospho-L-aspartate + ADP</text>
        <dbReference type="Rhea" id="RHEA:23776"/>
        <dbReference type="ChEBI" id="CHEBI:29991"/>
        <dbReference type="ChEBI" id="CHEBI:30616"/>
        <dbReference type="ChEBI" id="CHEBI:57535"/>
        <dbReference type="ChEBI" id="CHEBI:456216"/>
        <dbReference type="EC" id="2.7.2.4"/>
    </reaction>
</comment>
<organism evidence="9 10">
    <name type="scientific">Pacificitalea manganoxidans</name>
    <dbReference type="NCBI Taxonomy" id="1411902"/>
    <lineage>
        <taxon>Bacteria</taxon>
        <taxon>Pseudomonadati</taxon>
        <taxon>Pseudomonadota</taxon>
        <taxon>Alphaproteobacteria</taxon>
        <taxon>Rhodobacterales</taxon>
        <taxon>Paracoccaceae</taxon>
        <taxon>Pacificitalea</taxon>
    </lineage>
</organism>
<dbReference type="RefSeq" id="WP_088662100.1">
    <property type="nucleotide sequence ID" value="NZ_CP021404.1"/>
</dbReference>
<dbReference type="InterPro" id="IPR045865">
    <property type="entry name" value="ACT-like_dom_sf"/>
</dbReference>
<gene>
    <name evidence="9" type="ORF">CBW24_05540</name>
</gene>
<comment type="similarity">
    <text evidence="1">Belongs to the aspartokinase family.</text>
</comment>
<keyword evidence="5 9" id="KW-0418">Kinase</keyword>
<dbReference type="NCBIfam" id="NF006614">
    <property type="entry name" value="PRK09181.1"/>
    <property type="match status" value="1"/>
</dbReference>
<dbReference type="CDD" id="cd04910">
    <property type="entry name" value="ACT_AK-Ectoine_1"/>
    <property type="match status" value="1"/>
</dbReference>
<protein>
    <recommendedName>
        <fullName evidence="2">aspartate kinase</fullName>
        <ecNumber evidence="2">2.7.2.4</ecNumber>
    </recommendedName>
</protein>
<keyword evidence="6" id="KW-0067">ATP-binding</keyword>
<dbReference type="PANTHER" id="PTHR21499:SF3">
    <property type="entry name" value="ASPARTOKINASE"/>
    <property type="match status" value="1"/>
</dbReference>
<sequence length="488" mass="53089">MTHQAHTVEKIGGTSMTRTQELLDSLFLNGGEDPYNRIFVVSAYGGITNLLLEHKKTGEAGVYSHFANNESGHSWSEALNTVATAMRAAHAEILDDGADVAEADDFVRERIEGARSCLIDLQRLCSYGHFRLSKHMLVIREMLSGLGESHSAFVTALLLRRKGVNARCVDLGGWRDEEELTLEERIAKGLDHIDFARELPIVTGYAQCSEGLMKVYDRGYSEVTFSQIAAQTGAREAIIHKEFHLSSADPKLVGVEAVRKLGHTNYDVADQLSNMGMEAIHPSAAKTLRQSGIPLRVTNAFDPGDPGTLIDEQPSETPHAEIICGLDVLALEVFEQDMVGVKGYDAAILETLTRHKTYICAKSSNANTITHYLNTTLKQVRRAEQDLSERFPNASVTTRSLAVISVIGRDLSGLGCLGRGLGALAAEGIEPIAVLQGSRPVDIQMIVQREQADTAIKALHRTLIEGKSLQGEDVSNAEATDNVAQFAA</sequence>
<dbReference type="OrthoDB" id="9799110at2"/>
<evidence type="ECO:0000313" key="10">
    <source>
        <dbReference type="Proteomes" id="UP000219050"/>
    </source>
</evidence>
<dbReference type="SUPFAM" id="SSF55021">
    <property type="entry name" value="ACT-like"/>
    <property type="match status" value="1"/>
</dbReference>
<dbReference type="GO" id="GO:0005829">
    <property type="term" value="C:cytosol"/>
    <property type="evidence" value="ECO:0007669"/>
    <property type="project" value="TreeGrafter"/>
</dbReference>
<dbReference type="GO" id="GO:0009089">
    <property type="term" value="P:lysine biosynthetic process via diaminopimelate"/>
    <property type="evidence" value="ECO:0007669"/>
    <property type="project" value="TreeGrafter"/>
</dbReference>
<dbReference type="GO" id="GO:0004072">
    <property type="term" value="F:aspartate kinase activity"/>
    <property type="evidence" value="ECO:0007669"/>
    <property type="project" value="UniProtKB-EC"/>
</dbReference>
<keyword evidence="3" id="KW-0808">Transferase</keyword>
<feature type="domain" description="Aspartate/glutamate/uridylate kinase" evidence="8">
    <location>
        <begin position="7"/>
        <end position="299"/>
    </location>
</feature>
<reference evidence="9 10" key="1">
    <citation type="submission" date="2017-05" db="EMBL/GenBank/DDBJ databases">
        <title>Comparative genomic and metabolic analysis of manganese-oxidizing mechanisms in Celeribater manganoxidans DY25T: its adaption to the environment of polymetallic nodule.</title>
        <authorList>
            <person name="Wang X."/>
        </authorList>
    </citation>
    <scope>NUCLEOTIDE SEQUENCE [LARGE SCALE GENOMIC DNA]</scope>
    <source>
        <strain evidence="9 10">DY25</strain>
    </source>
</reference>
<dbReference type="Gene3D" id="3.40.1160.10">
    <property type="entry name" value="Acetylglutamate kinase-like"/>
    <property type="match status" value="1"/>
</dbReference>
<evidence type="ECO:0000259" key="8">
    <source>
        <dbReference type="Pfam" id="PF00696"/>
    </source>
</evidence>
<accession>A0A291LYH5</accession>
<dbReference type="KEGG" id="cmag:CBW24_05540"/>
<dbReference type="EMBL" id="CP021404">
    <property type="protein sequence ID" value="ATI41515.1"/>
    <property type="molecule type" value="Genomic_DNA"/>
</dbReference>
<dbReference type="SUPFAM" id="SSF53633">
    <property type="entry name" value="Carbamate kinase-like"/>
    <property type="match status" value="1"/>
</dbReference>
<dbReference type="EC" id="2.7.2.4" evidence="2"/>
<proteinExistence type="inferred from homology"/>
<evidence type="ECO:0000256" key="4">
    <source>
        <dbReference type="ARBA" id="ARBA00022741"/>
    </source>
</evidence>
<dbReference type="AlphaFoldDB" id="A0A291LYH5"/>
<evidence type="ECO:0000313" key="9">
    <source>
        <dbReference type="EMBL" id="ATI41515.1"/>
    </source>
</evidence>
<name>A0A291LYH5_9RHOB</name>
<dbReference type="GO" id="GO:0005524">
    <property type="term" value="F:ATP binding"/>
    <property type="evidence" value="ECO:0007669"/>
    <property type="project" value="UniProtKB-KW"/>
</dbReference>
<dbReference type="PANTHER" id="PTHR21499">
    <property type="entry name" value="ASPARTATE KINASE"/>
    <property type="match status" value="1"/>
</dbReference>
<evidence type="ECO:0000256" key="3">
    <source>
        <dbReference type="ARBA" id="ARBA00022679"/>
    </source>
</evidence>